<dbReference type="Proteomes" id="UP001300502">
    <property type="component" value="Unassembled WGS sequence"/>
</dbReference>
<proteinExistence type="inferred from homology"/>
<dbReference type="InterPro" id="IPR005828">
    <property type="entry name" value="MFS_sugar_transport-like"/>
</dbReference>
<dbReference type="InterPro" id="IPR020846">
    <property type="entry name" value="MFS_dom"/>
</dbReference>
<evidence type="ECO:0000256" key="8">
    <source>
        <dbReference type="SAM" id="Phobius"/>
    </source>
</evidence>
<evidence type="ECO:0000256" key="2">
    <source>
        <dbReference type="ARBA" id="ARBA00010992"/>
    </source>
</evidence>
<feature type="transmembrane region" description="Helical" evidence="8">
    <location>
        <begin position="382"/>
        <end position="407"/>
    </location>
</feature>
<dbReference type="PROSITE" id="PS50850">
    <property type="entry name" value="MFS"/>
    <property type="match status" value="1"/>
</dbReference>
<evidence type="ECO:0000256" key="3">
    <source>
        <dbReference type="ARBA" id="ARBA00022448"/>
    </source>
</evidence>
<feature type="transmembrane region" description="Helical" evidence="8">
    <location>
        <begin position="70"/>
        <end position="93"/>
    </location>
</feature>
<feature type="transmembrane region" description="Helical" evidence="8">
    <location>
        <begin position="113"/>
        <end position="133"/>
    </location>
</feature>
<dbReference type="InterPro" id="IPR050814">
    <property type="entry name" value="Myo-inositol_Transporter"/>
</dbReference>
<reference evidence="10 11" key="1">
    <citation type="submission" date="2022-07" db="EMBL/GenBank/DDBJ databases">
        <title>Genome-wide signatures of adaptation to extreme environments.</title>
        <authorList>
            <person name="Cho C.H."/>
            <person name="Yoon H.S."/>
        </authorList>
    </citation>
    <scope>NUCLEOTIDE SEQUENCE [LARGE SCALE GENOMIC DNA]</scope>
    <source>
        <strain evidence="10 11">108.79 E11</strain>
    </source>
</reference>
<dbReference type="PANTHER" id="PTHR48020">
    <property type="entry name" value="PROTON MYO-INOSITOL COTRANSPORTER"/>
    <property type="match status" value="1"/>
</dbReference>
<dbReference type="Pfam" id="PF00083">
    <property type="entry name" value="Sugar_tr"/>
    <property type="match status" value="1"/>
</dbReference>
<feature type="transmembrane region" description="Helical" evidence="8">
    <location>
        <begin position="354"/>
        <end position="375"/>
    </location>
</feature>
<evidence type="ECO:0000256" key="6">
    <source>
        <dbReference type="ARBA" id="ARBA00023136"/>
    </source>
</evidence>
<gene>
    <name evidence="10" type="ORF">GAYE_SCF00G1748</name>
</gene>
<comment type="similarity">
    <text evidence="2 7">Belongs to the major facilitator superfamily. Sugar transporter (TC 2.A.1.1) family.</text>
</comment>
<evidence type="ECO:0000256" key="5">
    <source>
        <dbReference type="ARBA" id="ARBA00022989"/>
    </source>
</evidence>
<dbReference type="GO" id="GO:0022857">
    <property type="term" value="F:transmembrane transporter activity"/>
    <property type="evidence" value="ECO:0007669"/>
    <property type="project" value="InterPro"/>
</dbReference>
<keyword evidence="5 8" id="KW-1133">Transmembrane helix</keyword>
<evidence type="ECO:0000256" key="4">
    <source>
        <dbReference type="ARBA" id="ARBA00022692"/>
    </source>
</evidence>
<feature type="transmembrane region" description="Helical" evidence="8">
    <location>
        <begin position="478"/>
        <end position="498"/>
    </location>
</feature>
<evidence type="ECO:0000313" key="10">
    <source>
        <dbReference type="EMBL" id="KAK4523852.1"/>
    </source>
</evidence>
<feature type="transmembrane region" description="Helical" evidence="8">
    <location>
        <begin position="319"/>
        <end position="339"/>
    </location>
</feature>
<dbReference type="GO" id="GO:0016020">
    <property type="term" value="C:membrane"/>
    <property type="evidence" value="ECO:0007669"/>
    <property type="project" value="UniProtKB-SubCell"/>
</dbReference>
<keyword evidence="6 8" id="KW-0472">Membrane</keyword>
<keyword evidence="3 7" id="KW-0813">Transport</keyword>
<sequence length="550" mass="61978">MTKNDEEVSVIREPSVEVNQAQDETKGVRYAVTGHTEQEIDAELEKLEEASVSQGKRRVFSSTIFGNPKYFIWVLASFASMGGILYGIDQSLISGAGLYVPEDLNYGPNKESMIAGFMPLGGIFGAIMVYPCNEIIGRKWTIIGACLLYTVGGILEADAQSWGMLLAGRMILGAGVALEAATVPGYIAECSTKRWRGGLVSLYQVMIMLGLLFGYIDAAIFVDVSGNWRWMLGSSLLFSTIFLIAMLFLPESPRYLMKVGKKIDSYVIWKRVRGFSTFEEKEEFFEMEQHVLEEIEAGKGRFIWMDFINKPRCRHAAQYAIILMIVQQFSGVNSVNYYMGTLMHETGISKQNAVYTSMIGGGTGFLSTIPAIYLMDRLGRRTLLLTLIPGVFIGLLIIGFAFLASNLHTREGIYIWGVVVYYLFWGSCLGPTPWVVGSEVWPTYLRSQGLFLTDITNWTGDFITTYCFKRMTDAMTTTGTFCGFYAGIVLIGTIYMMFLMPETKDKTLEELDEVFEKPLKDLMAENIQRMKETWEDLKSFRFRRIWVLSN</sequence>
<dbReference type="EMBL" id="JANCYU010000020">
    <property type="protein sequence ID" value="KAK4523852.1"/>
    <property type="molecule type" value="Genomic_DNA"/>
</dbReference>
<dbReference type="AlphaFoldDB" id="A0AAV9I906"/>
<dbReference type="NCBIfam" id="TIGR00879">
    <property type="entry name" value="SP"/>
    <property type="match status" value="1"/>
</dbReference>
<feature type="domain" description="Major facilitator superfamily (MFS) profile" evidence="9">
    <location>
        <begin position="75"/>
        <end position="504"/>
    </location>
</feature>
<dbReference type="InterPro" id="IPR005829">
    <property type="entry name" value="Sugar_transporter_CS"/>
</dbReference>
<keyword evidence="4 8" id="KW-0812">Transmembrane</keyword>
<comment type="subcellular location">
    <subcellularLocation>
        <location evidence="1">Membrane</location>
        <topology evidence="1">Multi-pass membrane protein</topology>
    </subcellularLocation>
</comment>
<evidence type="ECO:0000256" key="1">
    <source>
        <dbReference type="ARBA" id="ARBA00004141"/>
    </source>
</evidence>
<dbReference type="Gene3D" id="1.20.1250.20">
    <property type="entry name" value="MFS general substrate transporter like domains"/>
    <property type="match status" value="1"/>
</dbReference>
<accession>A0AAV9I906</accession>
<dbReference type="PRINTS" id="PR00171">
    <property type="entry name" value="SUGRTRNSPORT"/>
</dbReference>
<feature type="transmembrane region" description="Helical" evidence="8">
    <location>
        <begin position="200"/>
        <end position="222"/>
    </location>
</feature>
<dbReference type="PANTHER" id="PTHR48020:SF9">
    <property type="entry name" value="MAJOR FACILITATOR SUPERFAMILY (MFS) PROFILE DOMAIN-CONTAINING PROTEIN"/>
    <property type="match status" value="1"/>
</dbReference>
<evidence type="ECO:0000259" key="9">
    <source>
        <dbReference type="PROSITE" id="PS50850"/>
    </source>
</evidence>
<name>A0AAV9I906_9RHOD</name>
<comment type="caution">
    <text evidence="10">The sequence shown here is derived from an EMBL/GenBank/DDBJ whole genome shotgun (WGS) entry which is preliminary data.</text>
</comment>
<organism evidence="10 11">
    <name type="scientific">Galdieria yellowstonensis</name>
    <dbReference type="NCBI Taxonomy" id="3028027"/>
    <lineage>
        <taxon>Eukaryota</taxon>
        <taxon>Rhodophyta</taxon>
        <taxon>Bangiophyceae</taxon>
        <taxon>Galdieriales</taxon>
        <taxon>Galdieriaceae</taxon>
        <taxon>Galdieria</taxon>
    </lineage>
</organism>
<feature type="transmembrane region" description="Helical" evidence="8">
    <location>
        <begin position="163"/>
        <end position="188"/>
    </location>
</feature>
<dbReference type="InterPro" id="IPR036259">
    <property type="entry name" value="MFS_trans_sf"/>
</dbReference>
<protein>
    <recommendedName>
        <fullName evidence="9">Major facilitator superfamily (MFS) profile domain-containing protein</fullName>
    </recommendedName>
</protein>
<keyword evidence="11" id="KW-1185">Reference proteome</keyword>
<evidence type="ECO:0000313" key="11">
    <source>
        <dbReference type="Proteomes" id="UP001300502"/>
    </source>
</evidence>
<dbReference type="SUPFAM" id="SSF103473">
    <property type="entry name" value="MFS general substrate transporter"/>
    <property type="match status" value="1"/>
</dbReference>
<feature type="transmembrane region" description="Helical" evidence="8">
    <location>
        <begin position="140"/>
        <end position="157"/>
    </location>
</feature>
<dbReference type="PROSITE" id="PS00216">
    <property type="entry name" value="SUGAR_TRANSPORT_1"/>
    <property type="match status" value="1"/>
</dbReference>
<feature type="transmembrane region" description="Helical" evidence="8">
    <location>
        <begin position="228"/>
        <end position="249"/>
    </location>
</feature>
<dbReference type="InterPro" id="IPR003663">
    <property type="entry name" value="Sugar/inositol_transpt"/>
</dbReference>
<dbReference type="FunFam" id="1.20.1250.20:FF:000134">
    <property type="entry name" value="MFS sugar transporter protein"/>
    <property type="match status" value="1"/>
</dbReference>
<evidence type="ECO:0000256" key="7">
    <source>
        <dbReference type="RuleBase" id="RU003346"/>
    </source>
</evidence>
<feature type="transmembrane region" description="Helical" evidence="8">
    <location>
        <begin position="413"/>
        <end position="436"/>
    </location>
</feature>